<sequence>MAPFKSIFQPSAAAPKSLVFQQSAGVYLRDQFPLSTWLLLGASLQALISILLPKTAIYLSTCLFAILAYYLANTMLQVYGVIPNPEMARVIPGKASVQLPDLHGNMPSTEPTKESVVVMFLSSKSNHPLRMLAPGFKEVGDYFQDMMQSLDNPEGREKYGFLGMSSYLGSQSASSNELLSISYWRNIEGIHAFAESPVHRVAWDYWNQTVKKHPYLLISHEIYRAEGTQHENIYINAPPTLIGGTAFPVKTKQEQEWLNPLVEANKGVLATSNGRLGRRPAHK</sequence>
<reference evidence="2 3" key="1">
    <citation type="submission" date="2015-06" db="EMBL/GenBank/DDBJ databases">
        <title>Talaromyces atroroseus IBT 11181 draft genome.</title>
        <authorList>
            <person name="Rasmussen K.B."/>
            <person name="Rasmussen S."/>
            <person name="Petersen B."/>
            <person name="Sicheritz-Ponten T."/>
            <person name="Mortensen U.H."/>
            <person name="Thrane U."/>
        </authorList>
    </citation>
    <scope>NUCLEOTIDE SEQUENCE [LARGE SCALE GENOMIC DNA]</scope>
    <source>
        <strain evidence="2 3">IBT 11181</strain>
    </source>
</reference>
<dbReference type="InterPro" id="IPR011008">
    <property type="entry name" value="Dimeric_a/b-barrel"/>
</dbReference>
<evidence type="ECO:0000256" key="1">
    <source>
        <dbReference type="SAM" id="Phobius"/>
    </source>
</evidence>
<dbReference type="Proteomes" id="UP000214365">
    <property type="component" value="Unassembled WGS sequence"/>
</dbReference>
<keyword evidence="1" id="KW-0472">Membrane</keyword>
<gene>
    <name evidence="2" type="ORF">UA08_06041</name>
</gene>
<dbReference type="EMBL" id="LFMY01000009">
    <property type="protein sequence ID" value="OKL58719.1"/>
    <property type="molecule type" value="Genomic_DNA"/>
</dbReference>
<protein>
    <submittedName>
        <fullName evidence="2">Uncharacterized protein</fullName>
    </submittedName>
</protein>
<accession>A0A225ASZ0</accession>
<dbReference type="AlphaFoldDB" id="A0A225ASZ0"/>
<comment type="caution">
    <text evidence="2">The sequence shown here is derived from an EMBL/GenBank/DDBJ whole genome shotgun (WGS) entry which is preliminary data.</text>
</comment>
<dbReference type="Gene3D" id="3.30.70.100">
    <property type="match status" value="1"/>
</dbReference>
<evidence type="ECO:0000313" key="2">
    <source>
        <dbReference type="EMBL" id="OKL58719.1"/>
    </source>
</evidence>
<dbReference type="STRING" id="1441469.A0A225ASZ0"/>
<dbReference type="SUPFAM" id="SSF54909">
    <property type="entry name" value="Dimeric alpha+beta barrel"/>
    <property type="match status" value="1"/>
</dbReference>
<dbReference type="RefSeq" id="XP_020118840.1">
    <property type="nucleotide sequence ID" value="XM_020268730.1"/>
</dbReference>
<feature type="transmembrane region" description="Helical" evidence="1">
    <location>
        <begin position="34"/>
        <end position="52"/>
    </location>
</feature>
<organism evidence="2 3">
    <name type="scientific">Talaromyces atroroseus</name>
    <dbReference type="NCBI Taxonomy" id="1441469"/>
    <lineage>
        <taxon>Eukaryota</taxon>
        <taxon>Fungi</taxon>
        <taxon>Dikarya</taxon>
        <taxon>Ascomycota</taxon>
        <taxon>Pezizomycotina</taxon>
        <taxon>Eurotiomycetes</taxon>
        <taxon>Eurotiomycetidae</taxon>
        <taxon>Eurotiales</taxon>
        <taxon>Trichocomaceae</taxon>
        <taxon>Talaromyces</taxon>
        <taxon>Talaromyces sect. Trachyspermi</taxon>
    </lineage>
</organism>
<dbReference type="Pfam" id="PF13826">
    <property type="entry name" value="Monooxy_af470-like"/>
    <property type="match status" value="1"/>
</dbReference>
<evidence type="ECO:0000313" key="3">
    <source>
        <dbReference type="Proteomes" id="UP000214365"/>
    </source>
</evidence>
<keyword evidence="1" id="KW-1133">Transmembrane helix</keyword>
<dbReference type="OrthoDB" id="3202396at2759"/>
<dbReference type="InterPro" id="IPR025444">
    <property type="entry name" value="Monooxy_af470"/>
</dbReference>
<keyword evidence="3" id="KW-1185">Reference proteome</keyword>
<feature type="transmembrane region" description="Helical" evidence="1">
    <location>
        <begin position="57"/>
        <end position="82"/>
    </location>
</feature>
<keyword evidence="1" id="KW-0812">Transmembrane</keyword>
<name>A0A225ASZ0_TALAT</name>
<dbReference type="GeneID" id="31005797"/>
<proteinExistence type="predicted"/>